<dbReference type="Proteomes" id="UP000472274">
    <property type="component" value="Unplaced"/>
</dbReference>
<evidence type="ECO:0000313" key="9">
    <source>
        <dbReference type="Proteomes" id="UP000472274"/>
    </source>
</evidence>
<dbReference type="GO" id="GO:0005634">
    <property type="term" value="C:nucleus"/>
    <property type="evidence" value="ECO:0007669"/>
    <property type="project" value="UniProtKB-UniRule"/>
</dbReference>
<organism evidence="8 9">
    <name type="scientific">Terrapene triunguis</name>
    <name type="common">Three-toed box turtle</name>
    <dbReference type="NCBI Taxonomy" id="2587831"/>
    <lineage>
        <taxon>Eukaryota</taxon>
        <taxon>Metazoa</taxon>
        <taxon>Chordata</taxon>
        <taxon>Craniata</taxon>
        <taxon>Vertebrata</taxon>
        <taxon>Euteleostomi</taxon>
        <taxon>Archelosauria</taxon>
        <taxon>Testudinata</taxon>
        <taxon>Testudines</taxon>
        <taxon>Cryptodira</taxon>
        <taxon>Durocryptodira</taxon>
        <taxon>Testudinoidea</taxon>
        <taxon>Emydidae</taxon>
        <taxon>Terrapene</taxon>
    </lineage>
</organism>
<evidence type="ECO:0000256" key="1">
    <source>
        <dbReference type="ARBA" id="ARBA00022723"/>
    </source>
</evidence>
<keyword evidence="1 5" id="KW-0479">Metal-binding</keyword>
<dbReference type="GO" id="GO:0008270">
    <property type="term" value="F:zinc ion binding"/>
    <property type="evidence" value="ECO:0007669"/>
    <property type="project" value="UniProtKB-UniRule"/>
</dbReference>
<dbReference type="AlphaFoldDB" id="A0A674ILX1"/>
<feature type="compositionally biased region" description="Basic and acidic residues" evidence="6">
    <location>
        <begin position="11"/>
        <end position="26"/>
    </location>
</feature>
<reference evidence="8" key="1">
    <citation type="submission" date="2025-08" db="UniProtKB">
        <authorList>
            <consortium name="Ensembl"/>
        </authorList>
    </citation>
    <scope>IDENTIFICATION</scope>
</reference>
<dbReference type="GeneTree" id="ENSGT00940000158935"/>
<dbReference type="GO" id="GO:0141166">
    <property type="term" value="P:chromosomal 5-methylcytosine DNA demethylation pathway"/>
    <property type="evidence" value="ECO:0007669"/>
    <property type="project" value="UniProtKB-UniRule"/>
</dbReference>
<dbReference type="InParanoid" id="A0A674ILX1"/>
<reference evidence="8" key="2">
    <citation type="submission" date="2025-09" db="UniProtKB">
        <authorList>
            <consortium name="Ensembl"/>
        </authorList>
    </citation>
    <scope>IDENTIFICATION</scope>
</reference>
<dbReference type="PANTHER" id="PTHR23358:SF2">
    <property type="entry name" value="METHYLCYTOSINE DIOXYGENASE TET1"/>
    <property type="match status" value="1"/>
</dbReference>
<feature type="region of interest" description="Disordered" evidence="6">
    <location>
        <begin position="187"/>
        <end position="207"/>
    </location>
</feature>
<feature type="compositionally biased region" description="Low complexity" evidence="6">
    <location>
        <begin position="413"/>
        <end position="435"/>
    </location>
</feature>
<feature type="domain" description="CXXC-type" evidence="7">
    <location>
        <begin position="505"/>
        <end position="546"/>
    </location>
</feature>
<keyword evidence="5" id="KW-0560">Oxidoreductase</keyword>
<keyword evidence="5" id="KW-0223">Dioxygenase</keyword>
<dbReference type="GO" id="GO:0045944">
    <property type="term" value="P:positive regulation of transcription by RNA polymerase II"/>
    <property type="evidence" value="ECO:0007669"/>
    <property type="project" value="TreeGrafter"/>
</dbReference>
<feature type="compositionally biased region" description="Basic residues" evidence="6">
    <location>
        <begin position="27"/>
        <end position="40"/>
    </location>
</feature>
<feature type="region of interest" description="Disordered" evidence="6">
    <location>
        <begin position="411"/>
        <end position="486"/>
    </location>
</feature>
<comment type="cofactor">
    <cofactor evidence="5">
        <name>Zn(2+)</name>
        <dbReference type="ChEBI" id="CHEBI:29105"/>
    </cofactor>
    <text evidence="5">The zinc ions have a structural role.</text>
</comment>
<keyword evidence="3 5" id="KW-0862">Zinc</keyword>
<dbReference type="PANTHER" id="PTHR23358">
    <property type="entry name" value="METHYLCYTOSINE DIOXYGENASE TET"/>
    <property type="match status" value="1"/>
</dbReference>
<accession>A0A674ILX1</accession>
<evidence type="ECO:0000256" key="3">
    <source>
        <dbReference type="ARBA" id="ARBA00022833"/>
    </source>
</evidence>
<evidence type="ECO:0000256" key="6">
    <source>
        <dbReference type="SAM" id="MobiDB-lite"/>
    </source>
</evidence>
<feature type="compositionally biased region" description="Low complexity" evidence="6">
    <location>
        <begin position="472"/>
        <end position="486"/>
    </location>
</feature>
<keyword evidence="2 4" id="KW-0863">Zinc-finger</keyword>
<feature type="compositionally biased region" description="Basic residues" evidence="6">
    <location>
        <begin position="1"/>
        <end position="10"/>
    </location>
</feature>
<sequence>MAHHARPSRLVKKEELGKRKTSEGKKKSSQVKKKAKKNSKKAVSSGKCKKSMQEKNDVKKKQQEKKPPLSSSVRFLRSSVTRALSGTSWVNMEKTDNILFHNQDSLNVNGFTMSLRSRSFSHRLSQTAVITKPKKVTAQKRLEKTLTILEEKKVEADERVLKQDSAQNELTPLNILCDTDIEPSIKCDSQDKKLGRPESSVSTSKSLPSIYNPEILEEEYDCEEPPCGWTSSKINTGSSDESFAQNSELVPAPFHSDSIITSELNTKDHSEDSGSFAESHVKMNLDLKPANKEPTSNSASSVTTESNSIMYLEDLGSFVGSHIKTNLDLVPVNKEPDSNSNLCCKRDDSESDTKNLVTVCEPVNLAVQQPVNYIGKETLVLDSGYVPISSSNTEKSTEALISTTTAVFKENTGHSSEGSISGLSSNTGSSTLTSNREINVHSPTDSKLRYKDSSSQSGSVGINLNSVQDNKSNSISSAEASEPSSFTNPVYSYPLSYSSLLPMLEKKKRRRCGVCEPCLRKTNCEECSCCRKRKTSHRICKKRKCEELKKPPPPIMLPFEVLTENKRPQRRKQRVLKVTNHCFNNTSLLFPPPHFKPYFIVTWNRKAKG</sequence>
<dbReference type="Ensembl" id="ENSTMTT00000009445.1">
    <property type="protein sequence ID" value="ENSTMTP00000009138.1"/>
    <property type="gene ID" value="ENSTMTG00000006672.1"/>
</dbReference>
<comment type="catalytic activity">
    <reaction evidence="5">
        <text>a 5-methyl-2'-deoxycytidine in DNA + 2-oxoglutarate + O2 = a 5-hydroxymethyl-2'-deoxycytidine in DNA + succinate + CO2</text>
        <dbReference type="Rhea" id="RHEA:52636"/>
        <dbReference type="Rhea" id="RHEA-COMP:11370"/>
        <dbReference type="Rhea" id="RHEA-COMP:13315"/>
        <dbReference type="ChEBI" id="CHEBI:15379"/>
        <dbReference type="ChEBI" id="CHEBI:16526"/>
        <dbReference type="ChEBI" id="CHEBI:16810"/>
        <dbReference type="ChEBI" id="CHEBI:30031"/>
        <dbReference type="ChEBI" id="CHEBI:85454"/>
        <dbReference type="ChEBI" id="CHEBI:136731"/>
        <dbReference type="EC" id="1.14.11.80"/>
    </reaction>
</comment>
<feature type="compositionally biased region" description="Basic and acidic residues" evidence="6">
    <location>
        <begin position="51"/>
        <end position="67"/>
    </location>
</feature>
<feature type="compositionally biased region" description="Polar residues" evidence="6">
    <location>
        <begin position="453"/>
        <end position="471"/>
    </location>
</feature>
<feature type="compositionally biased region" description="Basic and acidic residues" evidence="6">
    <location>
        <begin position="187"/>
        <end position="196"/>
    </location>
</feature>
<evidence type="ECO:0000256" key="2">
    <source>
        <dbReference type="ARBA" id="ARBA00022771"/>
    </source>
</evidence>
<keyword evidence="9" id="KW-1185">Reference proteome</keyword>
<dbReference type="GO" id="GO:0070579">
    <property type="term" value="F:DNA 5-methylcytosine dioxygenase activity"/>
    <property type="evidence" value="ECO:0007669"/>
    <property type="project" value="UniProtKB-UniRule"/>
</dbReference>
<dbReference type="PROSITE" id="PS51058">
    <property type="entry name" value="ZF_CXXC"/>
    <property type="match status" value="1"/>
</dbReference>
<evidence type="ECO:0000313" key="8">
    <source>
        <dbReference type="Ensembl" id="ENSTMTP00000009138.1"/>
    </source>
</evidence>
<feature type="region of interest" description="Disordered" evidence="6">
    <location>
        <begin position="1"/>
        <end position="73"/>
    </location>
</feature>
<dbReference type="GO" id="GO:0040029">
    <property type="term" value="P:epigenetic regulation of gene expression"/>
    <property type="evidence" value="ECO:0007669"/>
    <property type="project" value="InterPro"/>
</dbReference>
<dbReference type="InterPro" id="IPR002857">
    <property type="entry name" value="Znf_CXXC"/>
</dbReference>
<keyword evidence="5" id="KW-0408">Iron</keyword>
<evidence type="ECO:0000256" key="5">
    <source>
        <dbReference type="RuleBase" id="RU367064"/>
    </source>
</evidence>
<comment type="catalytic activity">
    <reaction evidence="5">
        <text>a 5-formyl-2'-deoxycytidine in DNA + 2-oxoglutarate + O2 = a 5-carboxyl-2'-deoxycytidine in DNA + succinate + CO2 + H(+)</text>
        <dbReference type="Rhea" id="RHEA:53832"/>
        <dbReference type="Rhea" id="RHEA-COMP:13656"/>
        <dbReference type="Rhea" id="RHEA-COMP:13657"/>
        <dbReference type="ChEBI" id="CHEBI:15378"/>
        <dbReference type="ChEBI" id="CHEBI:15379"/>
        <dbReference type="ChEBI" id="CHEBI:16526"/>
        <dbReference type="ChEBI" id="CHEBI:16810"/>
        <dbReference type="ChEBI" id="CHEBI:30031"/>
        <dbReference type="ChEBI" id="CHEBI:137731"/>
        <dbReference type="ChEBI" id="CHEBI:137732"/>
        <dbReference type="EC" id="1.14.11.80"/>
    </reaction>
</comment>
<protein>
    <recommendedName>
        <fullName evidence="5">Methylcytosine dioxygenase TET</fullName>
        <ecNumber evidence="5">1.14.11.80</ecNumber>
    </recommendedName>
</protein>
<dbReference type="GO" id="GO:0003677">
    <property type="term" value="F:DNA binding"/>
    <property type="evidence" value="ECO:0007669"/>
    <property type="project" value="InterPro"/>
</dbReference>
<comment type="catalytic activity">
    <reaction evidence="5">
        <text>a 5-hydroxymethyl-2'-deoxycytidine in DNA + 2-oxoglutarate + O2 = a 5-formyl-2'-deoxycytidine in DNA + succinate + CO2 + H2O</text>
        <dbReference type="Rhea" id="RHEA:53828"/>
        <dbReference type="Rhea" id="RHEA-COMP:13315"/>
        <dbReference type="Rhea" id="RHEA-COMP:13656"/>
        <dbReference type="ChEBI" id="CHEBI:15377"/>
        <dbReference type="ChEBI" id="CHEBI:15379"/>
        <dbReference type="ChEBI" id="CHEBI:16526"/>
        <dbReference type="ChEBI" id="CHEBI:16810"/>
        <dbReference type="ChEBI" id="CHEBI:30031"/>
        <dbReference type="ChEBI" id="CHEBI:136731"/>
        <dbReference type="ChEBI" id="CHEBI:137731"/>
        <dbReference type="EC" id="1.14.11.80"/>
    </reaction>
</comment>
<proteinExistence type="inferred from homology"/>
<name>A0A674ILX1_9SAUR</name>
<evidence type="ECO:0000256" key="4">
    <source>
        <dbReference type="PROSITE-ProRule" id="PRU00509"/>
    </source>
</evidence>
<dbReference type="EC" id="1.14.11.80" evidence="5"/>
<comment type="function">
    <text evidence="5">Dioxygenase that catalyzes the conversion of the modified genomic base 5-methylcytosine (5mC) into 5-hydroxymethylcytosine (5hmC) and plays a key role in epigenetic chromatin reprogramming during embryonic development.</text>
</comment>
<comment type="cofactor">
    <cofactor evidence="5">
        <name>Fe(2+)</name>
        <dbReference type="ChEBI" id="CHEBI:29033"/>
    </cofactor>
    <text evidence="5">Binds 1 Fe(2+) ion per subunit.</text>
</comment>
<comment type="similarity">
    <text evidence="5">Belongs to the TET family.</text>
</comment>
<evidence type="ECO:0000259" key="7">
    <source>
        <dbReference type="PROSITE" id="PS51058"/>
    </source>
</evidence>
<dbReference type="InterPro" id="IPR040175">
    <property type="entry name" value="TET1/2/3"/>
</dbReference>